<feature type="domain" description="D-isomer specific 2-hydroxyacid dehydrogenase catalytic" evidence="5">
    <location>
        <begin position="23"/>
        <end position="318"/>
    </location>
</feature>
<dbReference type="HOGENOM" id="CLU_019796_1_2_5"/>
<dbReference type="InterPro" id="IPR029752">
    <property type="entry name" value="D-isomer_DH_CS1"/>
</dbReference>
<evidence type="ECO:0000313" key="8">
    <source>
        <dbReference type="Proteomes" id="UP000030021"/>
    </source>
</evidence>
<dbReference type="Pfam" id="PF02826">
    <property type="entry name" value="2-Hacid_dh_C"/>
    <property type="match status" value="1"/>
</dbReference>
<dbReference type="PANTHER" id="PTHR10996:SF283">
    <property type="entry name" value="GLYOXYLATE_HYDROXYPYRUVATE REDUCTASE B"/>
    <property type="match status" value="1"/>
</dbReference>
<dbReference type="OrthoDB" id="9793626at2"/>
<dbReference type="Proteomes" id="UP000030021">
    <property type="component" value="Unassembled WGS sequence"/>
</dbReference>
<dbReference type="SUPFAM" id="SSF52283">
    <property type="entry name" value="Formate/glycerate dehydrogenase catalytic domain-like"/>
    <property type="match status" value="1"/>
</dbReference>
<name>A0A0A0HTM7_9RHOB</name>
<protein>
    <submittedName>
        <fullName evidence="7">Lactate dehydrogenase</fullName>
        <ecNumber evidence="7">1.1.1.26</ecNumber>
    </submittedName>
</protein>
<dbReference type="CDD" id="cd05301">
    <property type="entry name" value="GDH"/>
    <property type="match status" value="1"/>
</dbReference>
<comment type="similarity">
    <text evidence="1 4">Belongs to the D-isomer specific 2-hydroxyacid dehydrogenase family.</text>
</comment>
<gene>
    <name evidence="7" type="ORF">rosmuc_00008</name>
</gene>
<evidence type="ECO:0000313" key="7">
    <source>
        <dbReference type="EMBL" id="KGM89418.1"/>
    </source>
</evidence>
<dbReference type="AlphaFoldDB" id="A0A0A0HTM7"/>
<dbReference type="PANTHER" id="PTHR10996">
    <property type="entry name" value="2-HYDROXYACID DEHYDROGENASE-RELATED"/>
    <property type="match status" value="1"/>
</dbReference>
<evidence type="ECO:0000259" key="5">
    <source>
        <dbReference type="Pfam" id="PF00389"/>
    </source>
</evidence>
<accession>A0A0A0HTM7</accession>
<proteinExistence type="inferred from homology"/>
<keyword evidence="2 4" id="KW-0560">Oxidoreductase</keyword>
<dbReference type="Gene3D" id="3.40.50.720">
    <property type="entry name" value="NAD(P)-binding Rossmann-like Domain"/>
    <property type="match status" value="2"/>
</dbReference>
<evidence type="ECO:0000256" key="2">
    <source>
        <dbReference type="ARBA" id="ARBA00023002"/>
    </source>
</evidence>
<evidence type="ECO:0000256" key="3">
    <source>
        <dbReference type="ARBA" id="ARBA00023027"/>
    </source>
</evidence>
<organism evidence="7 8">
    <name type="scientific">Roseovarius mucosus DSM 17069</name>
    <dbReference type="NCBI Taxonomy" id="1288298"/>
    <lineage>
        <taxon>Bacteria</taxon>
        <taxon>Pseudomonadati</taxon>
        <taxon>Pseudomonadota</taxon>
        <taxon>Alphaproteobacteria</taxon>
        <taxon>Rhodobacterales</taxon>
        <taxon>Roseobacteraceae</taxon>
        <taxon>Roseovarius</taxon>
    </lineage>
</organism>
<dbReference type="EC" id="1.1.1.26" evidence="7"/>
<evidence type="ECO:0000256" key="4">
    <source>
        <dbReference type="RuleBase" id="RU003719"/>
    </source>
</evidence>
<dbReference type="RefSeq" id="WP_037275846.1">
    <property type="nucleotide sequence ID" value="NZ_KN293991.1"/>
</dbReference>
<dbReference type="GO" id="GO:0030267">
    <property type="term" value="F:glyoxylate reductase (NADPH) activity"/>
    <property type="evidence" value="ECO:0007669"/>
    <property type="project" value="TreeGrafter"/>
</dbReference>
<comment type="caution">
    <text evidence="7">The sequence shown here is derived from an EMBL/GenBank/DDBJ whole genome shotgun (WGS) entry which is preliminary data.</text>
</comment>
<dbReference type="PROSITE" id="PS00670">
    <property type="entry name" value="D_2_HYDROXYACID_DH_2"/>
    <property type="match status" value="1"/>
</dbReference>
<evidence type="ECO:0000259" key="6">
    <source>
        <dbReference type="Pfam" id="PF02826"/>
    </source>
</evidence>
<dbReference type="Pfam" id="PF00389">
    <property type="entry name" value="2-Hacid_dh"/>
    <property type="match status" value="1"/>
</dbReference>
<keyword evidence="3" id="KW-0520">NAD</keyword>
<evidence type="ECO:0000256" key="1">
    <source>
        <dbReference type="ARBA" id="ARBA00005854"/>
    </source>
</evidence>
<feature type="domain" description="D-isomer specific 2-hydroxyacid dehydrogenase NAD-binding" evidence="6">
    <location>
        <begin position="113"/>
        <end position="289"/>
    </location>
</feature>
<dbReference type="PROSITE" id="PS00671">
    <property type="entry name" value="D_2_HYDROXYACID_DH_3"/>
    <property type="match status" value="1"/>
</dbReference>
<dbReference type="PATRIC" id="fig|1288298.3.peg.7"/>
<dbReference type="eggNOG" id="COG1052">
    <property type="taxonomic scope" value="Bacteria"/>
</dbReference>
<dbReference type="InterPro" id="IPR050223">
    <property type="entry name" value="D-isomer_2-hydroxyacid_DH"/>
</dbReference>
<dbReference type="InterPro" id="IPR006139">
    <property type="entry name" value="D-isomer_2_OHA_DH_cat_dom"/>
</dbReference>
<dbReference type="SUPFAM" id="SSF51735">
    <property type="entry name" value="NAD(P)-binding Rossmann-fold domains"/>
    <property type="match status" value="1"/>
</dbReference>
<dbReference type="STRING" id="215743.ROSMUCSMR3_02263"/>
<dbReference type="EMBL" id="AONH01000001">
    <property type="protein sequence ID" value="KGM89418.1"/>
    <property type="molecule type" value="Genomic_DNA"/>
</dbReference>
<sequence length="321" mass="34220">MPDKKVLWIPRRLSDATLARARRDYEVILNEADTPGTAAEIIAMSAKVDGMIPCHSEHFSSEVVAQLDPRLKIVANHSVGVDHCDLAALKAAGIVVTNTPDVLSDATAEIAMLLMLGAARHAVAGDRIVRQGQWDSWSPSFMVGKQMTGARLGIIGMGRVGRAFAAKARGFDMEIHYHNRTRLAPDEEHGAVFHADVESLLEVADFLSLHCPATPDTTNLLNADRLGLLPAGAVVVNTARGALIDEDALLAALKSGHVAAAGLDCFKVEPGGNPAFAAHENVFMLPHIGSATRATRDAMGFRALDNLDAFFAGKEPGDRLV</sequence>
<dbReference type="GO" id="GO:0047964">
    <property type="term" value="F:glyoxylate reductase (NADH) activity"/>
    <property type="evidence" value="ECO:0007669"/>
    <property type="project" value="UniProtKB-EC"/>
</dbReference>
<dbReference type="GO" id="GO:0005829">
    <property type="term" value="C:cytosol"/>
    <property type="evidence" value="ECO:0007669"/>
    <property type="project" value="TreeGrafter"/>
</dbReference>
<dbReference type="InterPro" id="IPR029753">
    <property type="entry name" value="D-isomer_DH_CS"/>
</dbReference>
<dbReference type="InterPro" id="IPR006140">
    <property type="entry name" value="D-isomer_DH_NAD-bd"/>
</dbReference>
<dbReference type="GO" id="GO:0051287">
    <property type="term" value="F:NAD binding"/>
    <property type="evidence" value="ECO:0007669"/>
    <property type="project" value="InterPro"/>
</dbReference>
<reference evidence="7 8" key="1">
    <citation type="submission" date="2013-01" db="EMBL/GenBank/DDBJ databases">
        <authorList>
            <person name="Fiebig A."/>
            <person name="Goeker M."/>
            <person name="Klenk H.-P.P."/>
        </authorList>
    </citation>
    <scope>NUCLEOTIDE SEQUENCE [LARGE SCALE GENOMIC DNA]</scope>
    <source>
        <strain evidence="7 8">DSM 17069</strain>
    </source>
</reference>
<dbReference type="InterPro" id="IPR036291">
    <property type="entry name" value="NAD(P)-bd_dom_sf"/>
</dbReference>
<dbReference type="PROSITE" id="PS00065">
    <property type="entry name" value="D_2_HYDROXYACID_DH_1"/>
    <property type="match status" value="1"/>
</dbReference>
<dbReference type="FunFam" id="3.40.50.720:FF:000203">
    <property type="entry name" value="D-3-phosphoglycerate dehydrogenase (SerA)"/>
    <property type="match status" value="1"/>
</dbReference>
<dbReference type="GO" id="GO:0016618">
    <property type="term" value="F:hydroxypyruvate reductase [NAD(P)H] activity"/>
    <property type="evidence" value="ECO:0007669"/>
    <property type="project" value="TreeGrafter"/>
</dbReference>